<feature type="transmembrane region" description="Helical" evidence="2">
    <location>
        <begin position="297"/>
        <end position="318"/>
    </location>
</feature>
<dbReference type="PANTHER" id="PTHR41983:SF2">
    <property type="entry name" value="SHORT-CHAIN FATTY ACID TRANSPORTER-RELATED"/>
    <property type="match status" value="1"/>
</dbReference>
<feature type="transmembrane region" description="Helical" evidence="2">
    <location>
        <begin position="94"/>
        <end position="123"/>
    </location>
</feature>
<feature type="transmembrane region" description="Helical" evidence="2">
    <location>
        <begin position="364"/>
        <end position="385"/>
    </location>
</feature>
<dbReference type="RefSeq" id="WP_165882539.1">
    <property type="nucleotide sequence ID" value="NZ_CP035810.1"/>
</dbReference>
<dbReference type="KEGG" id="blut:EW640_00730"/>
<reference evidence="3 4" key="1">
    <citation type="submission" date="2019-02" db="EMBL/GenBank/DDBJ databases">
        <title>Complete Genome Sequence and Methylome Analysis of Brevibacterium luteolum NEB1784.</title>
        <authorList>
            <person name="Fomenkov A."/>
            <person name="Roberts R.J."/>
        </authorList>
    </citation>
    <scope>NUCLEOTIDE SEQUENCE [LARGE SCALE GENOMIC DNA]</scope>
    <source>
        <strain evidence="3 4">NEB1784</strain>
    </source>
</reference>
<organism evidence="3 4">
    <name type="scientific">Brevibacterium luteolum</name>
    <dbReference type="NCBI Taxonomy" id="199591"/>
    <lineage>
        <taxon>Bacteria</taxon>
        <taxon>Bacillati</taxon>
        <taxon>Actinomycetota</taxon>
        <taxon>Actinomycetes</taxon>
        <taxon>Micrococcales</taxon>
        <taxon>Brevibacteriaceae</taxon>
        <taxon>Brevibacterium</taxon>
    </lineage>
</organism>
<dbReference type="EMBL" id="CP035810">
    <property type="protein sequence ID" value="QIN27970.1"/>
    <property type="molecule type" value="Genomic_DNA"/>
</dbReference>
<keyword evidence="1" id="KW-0175">Coiled coil</keyword>
<feature type="transmembrane region" description="Helical" evidence="2">
    <location>
        <begin position="338"/>
        <end position="358"/>
    </location>
</feature>
<dbReference type="PANTHER" id="PTHR41983">
    <property type="entry name" value="SHORT-CHAIN FATTY ACID TRANSPORTER-RELATED"/>
    <property type="match status" value="1"/>
</dbReference>
<evidence type="ECO:0000256" key="1">
    <source>
        <dbReference type="SAM" id="Coils"/>
    </source>
</evidence>
<feature type="transmembrane region" description="Helical" evidence="2">
    <location>
        <begin position="446"/>
        <end position="470"/>
    </location>
</feature>
<dbReference type="InterPro" id="IPR006160">
    <property type="entry name" value="SCFA_transpt_AtoE"/>
</dbReference>
<dbReference type="Pfam" id="PF02667">
    <property type="entry name" value="SCFA_trans"/>
    <property type="match status" value="1"/>
</dbReference>
<evidence type="ECO:0000256" key="2">
    <source>
        <dbReference type="SAM" id="Phobius"/>
    </source>
</evidence>
<keyword evidence="2" id="KW-0812">Transmembrane</keyword>
<sequence length="471" mass="50402">MNIIARPFVYLVERFFPESFVFAIVLSVVVFFACIGMTDAGPVETMQAWGDGLAGLLAFMAQIALTVLCAHALAHTGPVSAGLSRLGRLPRNAWQAYALVTLVAGVASLFAWAFGLVVGALLARQVAIEAKARGLRLHYPLLVASAYAGFVLWHMGYSGSAPLFVATPGNEMEETIGGLIPVTETIFAPWNIATAVIGLIVVVTLMPLMRPKDGRDEIIEMSEVAVTDYRNEQERLERELAENLGQAGEVPDASGTGVRTRPTVAQRLDGTRLLVLIPGLGLLAYLVHYFATNGLSLTLDIVNWSFLCLGLLFSRSILHYIKLIANASGSVGQLLVQYPFYAGIMGMMAGTGFISVVSDWFTSISTASTLGFWAFLSAGLLNLFVPSGGGQWAIQGPIFIEAAQNLGTDPSRIVMGVAYGDQWTNMAQPFFAVPLLAVAGIHVRKIMGYTIMVLIVMFFIFGGGILLAGAG</sequence>
<feature type="transmembrane region" description="Helical" evidence="2">
    <location>
        <begin position="135"/>
        <end position="155"/>
    </location>
</feature>
<accession>A0A6G8KTZ1</accession>
<proteinExistence type="predicted"/>
<name>A0A6G8KTZ1_9MICO</name>
<dbReference type="Proteomes" id="UP000501518">
    <property type="component" value="Chromosome"/>
</dbReference>
<keyword evidence="2" id="KW-1133">Transmembrane helix</keyword>
<feature type="transmembrane region" description="Helical" evidence="2">
    <location>
        <begin position="20"/>
        <end position="41"/>
    </location>
</feature>
<dbReference type="PROSITE" id="PS51257">
    <property type="entry name" value="PROKAR_LIPOPROTEIN"/>
    <property type="match status" value="1"/>
</dbReference>
<protein>
    <submittedName>
        <fullName evidence="3">Short-chain fatty acid transporter</fullName>
    </submittedName>
</protein>
<gene>
    <name evidence="3" type="ORF">EW640_00730</name>
</gene>
<feature type="transmembrane region" description="Helical" evidence="2">
    <location>
        <begin position="273"/>
        <end position="291"/>
    </location>
</feature>
<dbReference type="AlphaFoldDB" id="A0A6G8KTZ1"/>
<evidence type="ECO:0000313" key="3">
    <source>
        <dbReference type="EMBL" id="QIN27970.1"/>
    </source>
</evidence>
<dbReference type="GO" id="GO:0005886">
    <property type="term" value="C:plasma membrane"/>
    <property type="evidence" value="ECO:0007669"/>
    <property type="project" value="TreeGrafter"/>
</dbReference>
<evidence type="ECO:0000313" key="4">
    <source>
        <dbReference type="Proteomes" id="UP000501518"/>
    </source>
</evidence>
<feature type="transmembrane region" description="Helical" evidence="2">
    <location>
        <begin position="187"/>
        <end position="208"/>
    </location>
</feature>
<feature type="transmembrane region" description="Helical" evidence="2">
    <location>
        <begin position="53"/>
        <end position="74"/>
    </location>
</feature>
<keyword evidence="2" id="KW-0472">Membrane</keyword>
<feature type="coiled-coil region" evidence="1">
    <location>
        <begin position="219"/>
        <end position="246"/>
    </location>
</feature>